<proteinExistence type="predicted"/>
<feature type="compositionally biased region" description="Pro residues" evidence="1">
    <location>
        <begin position="224"/>
        <end position="237"/>
    </location>
</feature>
<feature type="compositionally biased region" description="Polar residues" evidence="1">
    <location>
        <begin position="607"/>
        <end position="628"/>
    </location>
</feature>
<gene>
    <name evidence="2" type="ORF">AAL_02973</name>
</gene>
<feature type="region of interest" description="Disordered" evidence="1">
    <location>
        <begin position="87"/>
        <end position="201"/>
    </location>
</feature>
<feature type="compositionally biased region" description="Basic and acidic residues" evidence="1">
    <location>
        <begin position="379"/>
        <end position="388"/>
    </location>
</feature>
<dbReference type="AlphaFoldDB" id="A0A168E601"/>
<evidence type="ECO:0000313" key="3">
    <source>
        <dbReference type="Proteomes" id="UP000078544"/>
    </source>
</evidence>
<feature type="compositionally biased region" description="Basic and acidic residues" evidence="1">
    <location>
        <begin position="469"/>
        <end position="485"/>
    </location>
</feature>
<dbReference type="OrthoDB" id="284473at2759"/>
<evidence type="ECO:0000313" key="2">
    <source>
        <dbReference type="EMBL" id="KZZ98455.1"/>
    </source>
</evidence>
<organism evidence="2 3">
    <name type="scientific">Moelleriella libera RCEF 2490</name>
    <dbReference type="NCBI Taxonomy" id="1081109"/>
    <lineage>
        <taxon>Eukaryota</taxon>
        <taxon>Fungi</taxon>
        <taxon>Dikarya</taxon>
        <taxon>Ascomycota</taxon>
        <taxon>Pezizomycotina</taxon>
        <taxon>Sordariomycetes</taxon>
        <taxon>Hypocreomycetidae</taxon>
        <taxon>Hypocreales</taxon>
        <taxon>Clavicipitaceae</taxon>
        <taxon>Moelleriella</taxon>
    </lineage>
</organism>
<reference evidence="2 3" key="1">
    <citation type="journal article" date="2016" name="Genome Biol. Evol.">
        <title>Divergent and convergent evolution of fungal pathogenicity.</title>
        <authorList>
            <person name="Shang Y."/>
            <person name="Xiao G."/>
            <person name="Zheng P."/>
            <person name="Cen K."/>
            <person name="Zhan S."/>
            <person name="Wang C."/>
        </authorList>
    </citation>
    <scope>NUCLEOTIDE SEQUENCE [LARGE SCALE GENOMIC DNA]</scope>
    <source>
        <strain evidence="2 3">RCEF 2490</strain>
    </source>
</reference>
<keyword evidence="3" id="KW-1185">Reference proteome</keyword>
<comment type="caution">
    <text evidence="2">The sequence shown here is derived from an EMBL/GenBank/DDBJ whole genome shotgun (WGS) entry which is preliminary data.</text>
</comment>
<feature type="compositionally biased region" description="Basic and acidic residues" evidence="1">
    <location>
        <begin position="155"/>
        <end position="173"/>
    </location>
</feature>
<feature type="compositionally biased region" description="Basic and acidic residues" evidence="1">
    <location>
        <begin position="189"/>
        <end position="198"/>
    </location>
</feature>
<dbReference type="EMBL" id="AZGY01000005">
    <property type="protein sequence ID" value="KZZ98455.1"/>
    <property type="molecule type" value="Genomic_DNA"/>
</dbReference>
<feature type="compositionally biased region" description="Low complexity" evidence="1">
    <location>
        <begin position="346"/>
        <end position="357"/>
    </location>
</feature>
<feature type="compositionally biased region" description="Basic and acidic residues" evidence="1">
    <location>
        <begin position="530"/>
        <end position="553"/>
    </location>
</feature>
<dbReference type="Proteomes" id="UP000078544">
    <property type="component" value="Unassembled WGS sequence"/>
</dbReference>
<feature type="region of interest" description="Disordered" evidence="1">
    <location>
        <begin position="526"/>
        <end position="643"/>
    </location>
</feature>
<protein>
    <submittedName>
        <fullName evidence="2">Uncharacterized protein</fullName>
    </submittedName>
</protein>
<feature type="region of interest" description="Disordered" evidence="1">
    <location>
        <begin position="223"/>
        <end position="498"/>
    </location>
</feature>
<feature type="compositionally biased region" description="Polar residues" evidence="1">
    <location>
        <begin position="308"/>
        <end position="321"/>
    </location>
</feature>
<accession>A0A168E601</accession>
<name>A0A168E601_9HYPO</name>
<sequence>MEAAAKTVEVLSKRILPEKPHHLSVSTTWRFRPAPDDDEPEARGAKRRFEEWHNTRLQYLTFLSEADRGTLFTRPYYDMREEPVKPVPREVSALSKAAGASEKKKLSLSDYKNKKTGVVASTSPPEPSIAKRKESERAALTVASATSMPASLHNDGGKSSRDTRRSDGSRTRELGSPSSAPASAKLTKSNRENAHVDMRCAPATDNAGTAIIQVADSLALIRLPPKPSSLPPRPPSPANKRLMPDTDDDRPQKRLKPDDRRAPGDDRSHSGRDNLPRRKDKAPLPLSSARDRDAQPPLPPSREDRGQPPSSLPNGRSTLKNATLPGRSTPPAPAGKPRGDMVNGVRSGAAGRASSRGTPTKLDAKAHVPPLLSPLHPSFDGREKRSRVDDDDDDTNPRKERRRPEEVDEATAVSRPKKMDSVPAPVKKPRPSITIPPLLSPTLPPVVEAELKKRKKSSSESSEEGTASKGHDDGRDALGIERRAAGDSLGGDIPKLVQKPVRRRLLVVLTIPKHLRASFARVLQGPSLPRRKDSHSQSEREHGQSRATNDETTHPSPARKRPLGTAEGLADATASKRPRTSEISGYPKPGTPLTTPPKKPTNMARIPSTNSGVHTPIDNPTSTPSASASVDRRLNGSGVPGKMDKTEAKMMKEKEERLKDVGKKLKHDADLIMKRYRGDMKDKPGESKVKLGYVLSLESIIAFMMAFQTGNLHRSLYNRVGDVTGWSSMFPLMKFLAKEILMRRSDSNNYQPLYAMVLTLQAIAHDEIVKCLLHYENPLNDRNPTENIVVQEREKYKLWLRVHEANVAVPSSRLRVDVHPWSTLDDVTEASLRLLRSYCVEERIEWTQEQTLKDSWPIKPGHPRR</sequence>
<feature type="compositionally biased region" description="Basic and acidic residues" evidence="1">
    <location>
        <begin position="101"/>
        <end position="113"/>
    </location>
</feature>
<feature type="compositionally biased region" description="Basic and acidic residues" evidence="1">
    <location>
        <begin position="249"/>
        <end position="277"/>
    </location>
</feature>
<evidence type="ECO:0000256" key="1">
    <source>
        <dbReference type="SAM" id="MobiDB-lite"/>
    </source>
</evidence>
<dbReference type="STRING" id="1081109.A0A168E601"/>
<feature type="compositionally biased region" description="Low complexity" evidence="1">
    <location>
        <begin position="369"/>
        <end position="378"/>
    </location>
</feature>
<feature type="compositionally biased region" description="Basic and acidic residues" evidence="1">
    <location>
        <begin position="395"/>
        <end position="405"/>
    </location>
</feature>